<dbReference type="CDD" id="cd01042">
    <property type="entry name" value="DMQH"/>
    <property type="match status" value="1"/>
</dbReference>
<evidence type="ECO:0000256" key="4">
    <source>
        <dbReference type="ARBA" id="ARBA00023002"/>
    </source>
</evidence>
<feature type="binding site" evidence="8">
    <location>
        <position position="175"/>
    </location>
    <ligand>
        <name>Fe cation</name>
        <dbReference type="ChEBI" id="CHEBI:24875"/>
        <label>2</label>
    </ligand>
</feature>
<keyword evidence="2 8" id="KW-0831">Ubiquinone biosynthesis</keyword>
<dbReference type="PANTHER" id="PTHR11237:SF4">
    <property type="entry name" value="5-DEMETHOXYUBIQUINONE HYDROXYLASE, MITOCHONDRIAL"/>
    <property type="match status" value="1"/>
</dbReference>
<comment type="catalytic activity">
    <reaction evidence="8">
        <text>a 5-methoxy-2-methyl-3-(all-trans-polyprenyl)benzene-1,4-diol + AH2 + O2 = a 3-demethylubiquinol + A + H2O</text>
        <dbReference type="Rhea" id="RHEA:50908"/>
        <dbReference type="Rhea" id="RHEA-COMP:10859"/>
        <dbReference type="Rhea" id="RHEA-COMP:10914"/>
        <dbReference type="ChEBI" id="CHEBI:13193"/>
        <dbReference type="ChEBI" id="CHEBI:15377"/>
        <dbReference type="ChEBI" id="CHEBI:15379"/>
        <dbReference type="ChEBI" id="CHEBI:17499"/>
        <dbReference type="ChEBI" id="CHEBI:84167"/>
        <dbReference type="ChEBI" id="CHEBI:84422"/>
        <dbReference type="EC" id="1.14.99.60"/>
    </reaction>
</comment>
<comment type="subcellular location">
    <subcellularLocation>
        <location evidence="8">Mitochondrion inner membrane</location>
        <topology evidence="8">Peripheral membrane protein</topology>
        <orientation evidence="8">Matrix side</orientation>
    </subcellularLocation>
</comment>
<keyword evidence="8" id="KW-0999">Mitochondrion inner membrane</keyword>
<dbReference type="HAMAP" id="MF_01658">
    <property type="entry name" value="COQ7"/>
    <property type="match status" value="1"/>
</dbReference>
<evidence type="ECO:0000256" key="3">
    <source>
        <dbReference type="ARBA" id="ARBA00022723"/>
    </source>
</evidence>
<keyword evidence="8" id="KW-0496">Mitochondrion</keyword>
<dbReference type="InterPro" id="IPR009078">
    <property type="entry name" value="Ferritin-like_SF"/>
</dbReference>
<evidence type="ECO:0000256" key="8">
    <source>
        <dbReference type="HAMAP-Rule" id="MF_03194"/>
    </source>
</evidence>
<dbReference type="UniPathway" id="UPA00232"/>
<gene>
    <name evidence="9" type="primary">RvY_18475-1</name>
    <name evidence="9" type="synonym">RvY_18475.1</name>
    <name evidence="9" type="ORF">RvY_18475</name>
</gene>
<feature type="binding site" evidence="8">
    <location>
        <position position="90"/>
    </location>
    <ligand>
        <name>Fe cation</name>
        <dbReference type="ChEBI" id="CHEBI:24875"/>
        <label>1</label>
    </ligand>
</feature>
<accession>A0A1D1W5X3</accession>
<feature type="binding site" evidence="8">
    <location>
        <position position="87"/>
    </location>
    <ligand>
        <name>Fe cation</name>
        <dbReference type="ChEBI" id="CHEBI:24875"/>
        <label>1</label>
    </ligand>
</feature>
<comment type="cofactor">
    <cofactor evidence="8">
        <name>Fe cation</name>
        <dbReference type="ChEBI" id="CHEBI:24875"/>
    </cofactor>
    <text evidence="8">Binds 2 iron ions per subunit.</text>
</comment>
<feature type="binding site" evidence="8">
    <location>
        <position position="87"/>
    </location>
    <ligand>
        <name>Fe cation</name>
        <dbReference type="ChEBI" id="CHEBI:24875"/>
        <label>2</label>
    </ligand>
</feature>
<comment type="subunit">
    <text evidence="8">Component of a multi-subunit COQ enzyme complex.</text>
</comment>
<dbReference type="Proteomes" id="UP000186922">
    <property type="component" value="Unassembled WGS sequence"/>
</dbReference>
<evidence type="ECO:0000256" key="7">
    <source>
        <dbReference type="ARBA" id="ARBA00023136"/>
    </source>
</evidence>
<feature type="binding site" evidence="8">
    <location>
        <position position="178"/>
    </location>
    <ligand>
        <name>Fe cation</name>
        <dbReference type="ChEBI" id="CHEBI:24875"/>
        <label>2</label>
    </ligand>
</feature>
<dbReference type="AlphaFoldDB" id="A0A1D1W5X3"/>
<dbReference type="SUPFAM" id="SSF47240">
    <property type="entry name" value="Ferritin-like"/>
    <property type="match status" value="1"/>
</dbReference>
<feature type="binding site" evidence="8">
    <location>
        <position position="139"/>
    </location>
    <ligand>
        <name>Fe cation</name>
        <dbReference type="ChEBI" id="CHEBI:24875"/>
        <label>2</label>
    </ligand>
</feature>
<comment type="pathway">
    <text evidence="1 8">Cofactor biosynthesis; ubiquinone biosynthesis.</text>
</comment>
<keyword evidence="10" id="KW-1185">Reference proteome</keyword>
<evidence type="ECO:0000256" key="2">
    <source>
        <dbReference type="ARBA" id="ARBA00022688"/>
    </source>
</evidence>
<feature type="binding site" evidence="8">
    <location>
        <position position="57"/>
    </location>
    <ligand>
        <name>Fe cation</name>
        <dbReference type="ChEBI" id="CHEBI:24875"/>
        <label>1</label>
    </ligand>
</feature>
<dbReference type="GO" id="GO:0031314">
    <property type="term" value="C:extrinsic component of mitochondrial inner membrane"/>
    <property type="evidence" value="ECO:0007669"/>
    <property type="project" value="UniProtKB-UniRule"/>
</dbReference>
<comment type="function">
    <text evidence="8">Catalyzes the hydroxylation of 2-polyprenyl-3-methyl-6-methoxy-1,4-benzoquinol (DMQH2) during ubiquinone biosynthesis. Has also a structural role in the COQ enzyme complex, stabilizing other COQ polypeptides. Involved in lifespan determination in a ubiquinone-independent manner.</text>
</comment>
<dbReference type="EC" id="1.14.99.60" evidence="8"/>
<dbReference type="GO" id="GO:0046872">
    <property type="term" value="F:metal ion binding"/>
    <property type="evidence" value="ECO:0007669"/>
    <property type="project" value="UniProtKB-KW"/>
</dbReference>
<name>A0A1D1W5X3_RAMVA</name>
<dbReference type="EMBL" id="BDGG01000019">
    <property type="protein sequence ID" value="GAV08842.1"/>
    <property type="molecule type" value="Genomic_DNA"/>
</dbReference>
<evidence type="ECO:0000256" key="5">
    <source>
        <dbReference type="ARBA" id="ARBA00023004"/>
    </source>
</evidence>
<protein>
    <recommendedName>
        <fullName evidence="8">5-demethoxyubiquinone hydroxylase, mitochondrial</fullName>
        <shortName evidence="8">DMQ hydroxylase</shortName>
        <ecNumber evidence="8">1.14.99.60</ecNumber>
    </recommendedName>
    <alternativeName>
        <fullName evidence="8">Ubiquinone biosynthesis monooxygenase COQ7</fullName>
    </alternativeName>
</protein>
<comment type="caution">
    <text evidence="9">The sequence shown here is derived from an EMBL/GenBank/DDBJ whole genome shotgun (WGS) entry which is preliminary data.</text>
</comment>
<dbReference type="GO" id="GO:0008682">
    <property type="term" value="F:3-demethoxyubiquinol 3-hydroxylase activity"/>
    <property type="evidence" value="ECO:0007669"/>
    <property type="project" value="UniProtKB-EC"/>
</dbReference>
<keyword evidence="5 8" id="KW-0408">Iron</keyword>
<sequence length="214" mass="23694">MLKNAVVLRQAVSNVRGCLSTSSRHVQSSATTSTKVKVDARNSELLDRILRVDHAGEVGADMIYAGQLAVLGRTKVGHVIQEMRDQEVHHRETFEKLINQYRARPTALLPLWNVAGFVLGAGTALLGSQAAMACTVAVETTIGQHYNNQIRELMEKHPGEFTELLQTLKQFRDEELEHLDTGLKHDAEQAPAYRALTKVIQTGCKAAIWISEKV</sequence>
<keyword evidence="4 8" id="KW-0560">Oxidoreductase</keyword>
<dbReference type="InterPro" id="IPR011566">
    <property type="entry name" value="Ubq_synth_Coq7"/>
</dbReference>
<dbReference type="GO" id="GO:0006744">
    <property type="term" value="P:ubiquinone biosynthetic process"/>
    <property type="evidence" value="ECO:0007669"/>
    <property type="project" value="UniProtKB-UniRule"/>
</dbReference>
<feature type="binding site" evidence="8">
    <location>
        <position position="175"/>
    </location>
    <ligand>
        <name>Fe cation</name>
        <dbReference type="ChEBI" id="CHEBI:24875"/>
        <label>1</label>
    </ligand>
</feature>
<evidence type="ECO:0000313" key="9">
    <source>
        <dbReference type="EMBL" id="GAV08842.1"/>
    </source>
</evidence>
<dbReference type="Pfam" id="PF03232">
    <property type="entry name" value="COQ7"/>
    <property type="match status" value="1"/>
</dbReference>
<dbReference type="STRING" id="947166.A0A1D1W5X3"/>
<comment type="similarity">
    <text evidence="8">Belongs to the COQ7 family.</text>
</comment>
<keyword evidence="3 8" id="KW-0479">Metal-binding</keyword>
<evidence type="ECO:0000256" key="1">
    <source>
        <dbReference type="ARBA" id="ARBA00004749"/>
    </source>
</evidence>
<dbReference type="PANTHER" id="PTHR11237">
    <property type="entry name" value="COENZYME Q10 BIOSYNTHESIS PROTEIN 7"/>
    <property type="match status" value="1"/>
</dbReference>
<proteinExistence type="inferred from homology"/>
<organism evidence="9 10">
    <name type="scientific">Ramazzottius varieornatus</name>
    <name type="common">Water bear</name>
    <name type="synonym">Tardigrade</name>
    <dbReference type="NCBI Taxonomy" id="947166"/>
    <lineage>
        <taxon>Eukaryota</taxon>
        <taxon>Metazoa</taxon>
        <taxon>Ecdysozoa</taxon>
        <taxon>Tardigrada</taxon>
        <taxon>Eutardigrada</taxon>
        <taxon>Parachela</taxon>
        <taxon>Hypsibioidea</taxon>
        <taxon>Ramazzottiidae</taxon>
        <taxon>Ramazzottius</taxon>
    </lineage>
</organism>
<dbReference type="GO" id="GO:0016709">
    <property type="term" value="F:oxidoreductase activity, acting on paired donors, with incorporation or reduction of molecular oxygen, NAD(P)H as one donor, and incorporation of one atom of oxygen"/>
    <property type="evidence" value="ECO:0007669"/>
    <property type="project" value="UniProtKB-UniRule"/>
</dbReference>
<keyword evidence="6 8" id="KW-0503">Monooxygenase</keyword>
<dbReference type="OrthoDB" id="275371at2759"/>
<evidence type="ECO:0000256" key="6">
    <source>
        <dbReference type="ARBA" id="ARBA00023033"/>
    </source>
</evidence>
<keyword evidence="7 8" id="KW-0472">Membrane</keyword>
<reference evidence="9 10" key="1">
    <citation type="journal article" date="2016" name="Nat. Commun.">
        <title>Extremotolerant tardigrade genome and improved radiotolerance of human cultured cells by tardigrade-unique protein.</title>
        <authorList>
            <person name="Hashimoto T."/>
            <person name="Horikawa D.D."/>
            <person name="Saito Y."/>
            <person name="Kuwahara H."/>
            <person name="Kozuka-Hata H."/>
            <person name="Shin-I T."/>
            <person name="Minakuchi Y."/>
            <person name="Ohishi K."/>
            <person name="Motoyama A."/>
            <person name="Aizu T."/>
            <person name="Enomoto A."/>
            <person name="Kondo K."/>
            <person name="Tanaka S."/>
            <person name="Hara Y."/>
            <person name="Koshikawa S."/>
            <person name="Sagara H."/>
            <person name="Miura T."/>
            <person name="Yokobori S."/>
            <person name="Miyagawa K."/>
            <person name="Suzuki Y."/>
            <person name="Kubo T."/>
            <person name="Oyama M."/>
            <person name="Kohara Y."/>
            <person name="Fujiyama A."/>
            <person name="Arakawa K."/>
            <person name="Katayama T."/>
            <person name="Toyoda A."/>
            <person name="Kunieda T."/>
        </authorList>
    </citation>
    <scope>NUCLEOTIDE SEQUENCE [LARGE SCALE GENOMIC DNA]</scope>
    <source>
        <strain evidence="9 10">YOKOZUNA-1</strain>
    </source>
</reference>
<evidence type="ECO:0000313" key="10">
    <source>
        <dbReference type="Proteomes" id="UP000186922"/>
    </source>
</evidence>